<dbReference type="CDD" id="cd02022">
    <property type="entry name" value="DPCK"/>
    <property type="match status" value="1"/>
</dbReference>
<feature type="binding site" evidence="3">
    <location>
        <begin position="11"/>
        <end position="16"/>
    </location>
    <ligand>
        <name>ATP</name>
        <dbReference type="ChEBI" id="CHEBI:30616"/>
    </ligand>
</feature>
<comment type="function">
    <text evidence="3">Catalyzes the phosphorylation of the 3'-hydroxyl group of dephosphocoenzyme A to form coenzyme A.</text>
</comment>
<dbReference type="PANTHER" id="PTHR10695">
    <property type="entry name" value="DEPHOSPHO-COA KINASE-RELATED"/>
    <property type="match status" value="1"/>
</dbReference>
<dbReference type="GO" id="GO:0005524">
    <property type="term" value="F:ATP binding"/>
    <property type="evidence" value="ECO:0007669"/>
    <property type="project" value="UniProtKB-UniRule"/>
</dbReference>
<proteinExistence type="inferred from homology"/>
<keyword evidence="3 5" id="KW-0808">Transferase</keyword>
<dbReference type="InterPro" id="IPR027417">
    <property type="entry name" value="P-loop_NTPase"/>
</dbReference>
<keyword evidence="3" id="KW-0963">Cytoplasm</keyword>
<organism evidence="5 6">
    <name type="scientific">Cellulosilyticum lentocellum (strain ATCC 49066 / DSM 5427 / NCIMB 11756 / RHM5)</name>
    <name type="common">Clostridium lentocellum</name>
    <dbReference type="NCBI Taxonomy" id="642492"/>
    <lineage>
        <taxon>Bacteria</taxon>
        <taxon>Bacillati</taxon>
        <taxon>Bacillota</taxon>
        <taxon>Clostridia</taxon>
        <taxon>Lachnospirales</taxon>
        <taxon>Cellulosilyticaceae</taxon>
        <taxon>Cellulosilyticum</taxon>
    </lineage>
</organism>
<dbReference type="GO" id="GO:0004140">
    <property type="term" value="F:dephospho-CoA kinase activity"/>
    <property type="evidence" value="ECO:0007669"/>
    <property type="project" value="UniProtKB-UniRule"/>
</dbReference>
<keyword evidence="3" id="KW-0173">Coenzyme A biosynthesis</keyword>
<evidence type="ECO:0000256" key="4">
    <source>
        <dbReference type="NCBIfam" id="TIGR00152"/>
    </source>
</evidence>
<name>F2JQB6_CELLD</name>
<dbReference type="SUPFAM" id="SSF52540">
    <property type="entry name" value="P-loop containing nucleoside triphosphate hydrolases"/>
    <property type="match status" value="1"/>
</dbReference>
<sequence length="203" mass="22622">MKVIGIVGGIGAGKSTVVALMNEIKPIHSISADLIGHEILRKGQKGYGPVIKAFGESILDESGEIVRERLGKMVFGNPERLEKLNAITHPLITEIIKERIVSYQQIAPSQHIVLEAALLIESGLIQLTDVVIAVYAEVSERTKRVMMRDGIDETQMIRRLKAQKEWEEIERVADYIIDNSISLEATKMQIQQILIALEEEEIG</sequence>
<dbReference type="Gene3D" id="3.40.50.300">
    <property type="entry name" value="P-loop containing nucleotide triphosphate hydrolases"/>
    <property type="match status" value="1"/>
</dbReference>
<comment type="subcellular location">
    <subcellularLocation>
        <location evidence="3">Cytoplasm</location>
    </subcellularLocation>
</comment>
<dbReference type="EC" id="2.7.1.24" evidence="3 4"/>
<dbReference type="Proteomes" id="UP000008467">
    <property type="component" value="Chromosome"/>
</dbReference>
<dbReference type="InterPro" id="IPR001977">
    <property type="entry name" value="Depp_CoAkinase"/>
</dbReference>
<evidence type="ECO:0000256" key="1">
    <source>
        <dbReference type="ARBA" id="ARBA00022741"/>
    </source>
</evidence>
<dbReference type="GO" id="GO:0015937">
    <property type="term" value="P:coenzyme A biosynthetic process"/>
    <property type="evidence" value="ECO:0007669"/>
    <property type="project" value="UniProtKB-UniRule"/>
</dbReference>
<evidence type="ECO:0000313" key="6">
    <source>
        <dbReference type="Proteomes" id="UP000008467"/>
    </source>
</evidence>
<comment type="catalytic activity">
    <reaction evidence="3">
        <text>3'-dephospho-CoA + ATP = ADP + CoA + H(+)</text>
        <dbReference type="Rhea" id="RHEA:18245"/>
        <dbReference type="ChEBI" id="CHEBI:15378"/>
        <dbReference type="ChEBI" id="CHEBI:30616"/>
        <dbReference type="ChEBI" id="CHEBI:57287"/>
        <dbReference type="ChEBI" id="CHEBI:57328"/>
        <dbReference type="ChEBI" id="CHEBI:456216"/>
        <dbReference type="EC" id="2.7.1.24"/>
    </reaction>
</comment>
<dbReference type="PANTHER" id="PTHR10695:SF46">
    <property type="entry name" value="BIFUNCTIONAL COENZYME A SYNTHASE-RELATED"/>
    <property type="match status" value="1"/>
</dbReference>
<reference evidence="5 6" key="1">
    <citation type="journal article" date="2011" name="J. Bacteriol.">
        <title>Complete genome sequence of the cellulose-degrading bacterium Cellulosilyticum lentocellum.</title>
        <authorList>
            <consortium name="US DOE Joint Genome Institute"/>
            <person name="Miller D.A."/>
            <person name="Suen G."/>
            <person name="Bruce D."/>
            <person name="Copeland A."/>
            <person name="Cheng J.F."/>
            <person name="Detter C."/>
            <person name="Goodwin L.A."/>
            <person name="Han C.S."/>
            <person name="Hauser L.J."/>
            <person name="Land M.L."/>
            <person name="Lapidus A."/>
            <person name="Lucas S."/>
            <person name="Meincke L."/>
            <person name="Pitluck S."/>
            <person name="Tapia R."/>
            <person name="Teshima H."/>
            <person name="Woyke T."/>
            <person name="Fox B.G."/>
            <person name="Angert E.R."/>
            <person name="Currie C.R."/>
        </authorList>
    </citation>
    <scope>NUCLEOTIDE SEQUENCE [LARGE SCALE GENOMIC DNA]</scope>
    <source>
        <strain evidence="6">ATCC 49066 / DSM 5427 / NCIMB 11756 / RHM5</strain>
    </source>
</reference>
<evidence type="ECO:0000256" key="3">
    <source>
        <dbReference type="HAMAP-Rule" id="MF_00376"/>
    </source>
</evidence>
<accession>F2JQB6</accession>
<comment type="similarity">
    <text evidence="3">Belongs to the CoaE family.</text>
</comment>
<dbReference type="HOGENOM" id="CLU_057180_2_0_9"/>
<keyword evidence="1 3" id="KW-0547">Nucleotide-binding</keyword>
<gene>
    <name evidence="3" type="primary">coaE</name>
    <name evidence="5" type="ordered locus">Clole_2064</name>
</gene>
<comment type="pathway">
    <text evidence="3">Cofactor biosynthesis; coenzyme A biosynthesis; CoA from (R)-pantothenate: step 5/5.</text>
</comment>
<dbReference type="RefSeq" id="WP_013657072.1">
    <property type="nucleotide sequence ID" value="NC_015275.1"/>
</dbReference>
<dbReference type="eggNOG" id="COG0237">
    <property type="taxonomic scope" value="Bacteria"/>
</dbReference>
<keyword evidence="3 5" id="KW-0418">Kinase</keyword>
<dbReference type="UniPathway" id="UPA00241">
    <property type="reaction ID" value="UER00356"/>
</dbReference>
<keyword evidence="6" id="KW-1185">Reference proteome</keyword>
<dbReference type="Pfam" id="PF01121">
    <property type="entry name" value="CoaE"/>
    <property type="match status" value="1"/>
</dbReference>
<dbReference type="KEGG" id="cle:Clole_2064"/>
<dbReference type="EMBL" id="CP002582">
    <property type="protein sequence ID" value="ADZ83778.1"/>
    <property type="molecule type" value="Genomic_DNA"/>
</dbReference>
<dbReference type="STRING" id="642492.Clole_2064"/>
<protein>
    <recommendedName>
        <fullName evidence="3 4">Dephospho-CoA kinase</fullName>
        <ecNumber evidence="3 4">2.7.1.24</ecNumber>
    </recommendedName>
    <alternativeName>
        <fullName evidence="3">Dephosphocoenzyme A kinase</fullName>
    </alternativeName>
</protein>
<dbReference type="NCBIfam" id="TIGR00152">
    <property type="entry name" value="dephospho-CoA kinase"/>
    <property type="match status" value="1"/>
</dbReference>
<evidence type="ECO:0000256" key="2">
    <source>
        <dbReference type="ARBA" id="ARBA00022840"/>
    </source>
</evidence>
<keyword evidence="2 3" id="KW-0067">ATP-binding</keyword>
<dbReference type="HAMAP" id="MF_00376">
    <property type="entry name" value="Dephospho_CoA_kinase"/>
    <property type="match status" value="1"/>
</dbReference>
<dbReference type="GO" id="GO:0005737">
    <property type="term" value="C:cytoplasm"/>
    <property type="evidence" value="ECO:0007669"/>
    <property type="project" value="UniProtKB-SubCell"/>
</dbReference>
<dbReference type="AlphaFoldDB" id="F2JQB6"/>
<evidence type="ECO:0000313" key="5">
    <source>
        <dbReference type="EMBL" id="ADZ83778.1"/>
    </source>
</evidence>
<dbReference type="PROSITE" id="PS51219">
    <property type="entry name" value="DPCK"/>
    <property type="match status" value="1"/>
</dbReference>